<feature type="compositionally biased region" description="Polar residues" evidence="5">
    <location>
        <begin position="1"/>
        <end position="14"/>
    </location>
</feature>
<dbReference type="OrthoDB" id="9774900at2"/>
<evidence type="ECO:0000256" key="1">
    <source>
        <dbReference type="ARBA" id="ARBA00004167"/>
    </source>
</evidence>
<keyword evidence="8" id="KW-1185">Reference proteome</keyword>
<dbReference type="InterPro" id="IPR007343">
    <property type="entry name" value="Uncharacterised_pept_Zn_put"/>
</dbReference>
<feature type="region of interest" description="Disordered" evidence="5">
    <location>
        <begin position="52"/>
        <end position="74"/>
    </location>
</feature>
<evidence type="ECO:0000313" key="7">
    <source>
        <dbReference type="EMBL" id="TQJ14892.1"/>
    </source>
</evidence>
<dbReference type="SUPFAM" id="SSF55486">
    <property type="entry name" value="Metalloproteases ('zincins'), catalytic domain"/>
    <property type="match status" value="1"/>
</dbReference>
<sequence length="310" mass="32223">MTFNDNAQLDTSQVEGGGGMAPGGIAVGGVGGLILTVIMVLLNGLGGGGGGGGGGGAGGGANPWDLGTQNVAGSNSSVDQSISQCKTGADANRDDTCRVIGTVNSVQDFWTNYLPEYGKQYEPAKTVLYSGSTQTACGTGSSAMGPFYCPLDQKVYIDVSFFQELSSKYGADGGNLAQMYVVAHEYGHHVQNLLGILGRSQQDPQGPNSAAVRTELQADCYGGLWVHHAANTKDANGNTLLQKPTEQDIESALSAAAAVGDDRIQEKSQGRVTPENWTHGSAAARQKWFMVGYETGDIRQCDTFAPATVE</sequence>
<dbReference type="GO" id="GO:0016020">
    <property type="term" value="C:membrane"/>
    <property type="evidence" value="ECO:0007669"/>
    <property type="project" value="UniProtKB-SubCell"/>
</dbReference>
<evidence type="ECO:0000256" key="4">
    <source>
        <dbReference type="ARBA" id="ARBA00023136"/>
    </source>
</evidence>
<evidence type="ECO:0000256" key="6">
    <source>
        <dbReference type="SAM" id="Phobius"/>
    </source>
</evidence>
<feature type="transmembrane region" description="Helical" evidence="6">
    <location>
        <begin position="20"/>
        <end position="42"/>
    </location>
</feature>
<keyword evidence="2 6" id="KW-0812">Transmembrane</keyword>
<name>A0A542EHS6_9MICO</name>
<evidence type="ECO:0000256" key="5">
    <source>
        <dbReference type="SAM" id="MobiDB-lite"/>
    </source>
</evidence>
<evidence type="ECO:0000313" key="8">
    <source>
        <dbReference type="Proteomes" id="UP000320806"/>
    </source>
</evidence>
<organism evidence="7 8">
    <name type="scientific">Yimella lutea</name>
    <dbReference type="NCBI Taxonomy" id="587872"/>
    <lineage>
        <taxon>Bacteria</taxon>
        <taxon>Bacillati</taxon>
        <taxon>Actinomycetota</taxon>
        <taxon>Actinomycetes</taxon>
        <taxon>Micrococcales</taxon>
        <taxon>Dermacoccaceae</taxon>
        <taxon>Yimella</taxon>
    </lineage>
</organism>
<keyword evidence="4 6" id="KW-0472">Membrane</keyword>
<protein>
    <recommendedName>
        <fullName evidence="9">Neutral zinc metallopeptidase</fullName>
    </recommendedName>
</protein>
<gene>
    <name evidence="7" type="ORF">FB459_2408</name>
</gene>
<dbReference type="Pfam" id="PF04228">
    <property type="entry name" value="Zn_peptidase"/>
    <property type="match status" value="1"/>
</dbReference>
<accession>A0A542EHS6</accession>
<comment type="subcellular location">
    <subcellularLocation>
        <location evidence="1">Membrane</location>
        <topology evidence="1">Single-pass membrane protein</topology>
    </subcellularLocation>
</comment>
<dbReference type="PANTHER" id="PTHR30168:SF0">
    <property type="entry name" value="INNER MEMBRANE PROTEIN"/>
    <property type="match status" value="1"/>
</dbReference>
<feature type="region of interest" description="Disordered" evidence="5">
    <location>
        <begin position="1"/>
        <end position="20"/>
    </location>
</feature>
<dbReference type="AlphaFoldDB" id="A0A542EHS6"/>
<dbReference type="Proteomes" id="UP000320806">
    <property type="component" value="Unassembled WGS sequence"/>
</dbReference>
<feature type="compositionally biased region" description="Gly residues" evidence="5">
    <location>
        <begin position="52"/>
        <end position="61"/>
    </location>
</feature>
<evidence type="ECO:0000256" key="3">
    <source>
        <dbReference type="ARBA" id="ARBA00022989"/>
    </source>
</evidence>
<keyword evidence="3 6" id="KW-1133">Transmembrane helix</keyword>
<dbReference type="RefSeq" id="WP_141928629.1">
    <property type="nucleotide sequence ID" value="NZ_BAABCI010000006.1"/>
</dbReference>
<dbReference type="EMBL" id="VFMO01000001">
    <property type="protein sequence ID" value="TQJ14892.1"/>
    <property type="molecule type" value="Genomic_DNA"/>
</dbReference>
<dbReference type="PANTHER" id="PTHR30168">
    <property type="entry name" value="PUTATIVE MEMBRANE PROTEIN YPFJ"/>
    <property type="match status" value="1"/>
</dbReference>
<proteinExistence type="predicted"/>
<evidence type="ECO:0000256" key="2">
    <source>
        <dbReference type="ARBA" id="ARBA00022692"/>
    </source>
</evidence>
<evidence type="ECO:0008006" key="9">
    <source>
        <dbReference type="Google" id="ProtNLM"/>
    </source>
</evidence>
<comment type="caution">
    <text evidence="7">The sequence shown here is derived from an EMBL/GenBank/DDBJ whole genome shotgun (WGS) entry which is preliminary data.</text>
</comment>
<reference evidence="7 8" key="1">
    <citation type="submission" date="2019-06" db="EMBL/GenBank/DDBJ databases">
        <title>Sequencing the genomes of 1000 actinobacteria strains.</title>
        <authorList>
            <person name="Klenk H.-P."/>
        </authorList>
    </citation>
    <scope>NUCLEOTIDE SEQUENCE [LARGE SCALE GENOMIC DNA]</scope>
    <source>
        <strain evidence="7 8">DSM 19828</strain>
    </source>
</reference>